<dbReference type="Pfam" id="PF00067">
    <property type="entry name" value="p450"/>
    <property type="match status" value="1"/>
</dbReference>
<evidence type="ECO:0000313" key="4">
    <source>
        <dbReference type="EMBL" id="KAK7822560.1"/>
    </source>
</evidence>
<dbReference type="Gene3D" id="1.10.630.10">
    <property type="entry name" value="Cytochrome P450"/>
    <property type="match status" value="1"/>
</dbReference>
<reference evidence="4 5" key="1">
    <citation type="journal article" date="2018" name="Sci. Data">
        <title>The draft genome sequence of cork oak.</title>
        <authorList>
            <person name="Ramos A.M."/>
            <person name="Usie A."/>
            <person name="Barbosa P."/>
            <person name="Barros P.M."/>
            <person name="Capote T."/>
            <person name="Chaves I."/>
            <person name="Simoes F."/>
            <person name="Abreu I."/>
            <person name="Carrasquinho I."/>
            <person name="Faro C."/>
            <person name="Guimaraes J.B."/>
            <person name="Mendonca D."/>
            <person name="Nobrega F."/>
            <person name="Rodrigues L."/>
            <person name="Saibo N.J.M."/>
            <person name="Varela M.C."/>
            <person name="Egas C."/>
            <person name="Matos J."/>
            <person name="Miguel C.M."/>
            <person name="Oliveira M.M."/>
            <person name="Ricardo C.P."/>
            <person name="Goncalves S."/>
        </authorList>
    </citation>
    <scope>NUCLEOTIDE SEQUENCE [LARGE SCALE GENOMIC DNA]</scope>
    <source>
        <strain evidence="5">cv. HL8</strain>
    </source>
</reference>
<dbReference type="GO" id="GO:0016705">
    <property type="term" value="F:oxidoreductase activity, acting on paired donors, with incorporation or reduction of molecular oxygen"/>
    <property type="evidence" value="ECO:0007669"/>
    <property type="project" value="InterPro"/>
</dbReference>
<dbReference type="InterPro" id="IPR001128">
    <property type="entry name" value="Cyt_P450"/>
</dbReference>
<proteinExistence type="inferred from homology"/>
<dbReference type="GO" id="GO:0004497">
    <property type="term" value="F:monooxygenase activity"/>
    <property type="evidence" value="ECO:0007669"/>
    <property type="project" value="InterPro"/>
</dbReference>
<keyword evidence="2" id="KW-0479">Metal-binding</keyword>
<evidence type="ECO:0000256" key="2">
    <source>
        <dbReference type="ARBA" id="ARBA00022723"/>
    </source>
</evidence>
<comment type="similarity">
    <text evidence="1">Belongs to the cytochrome P450 family.</text>
</comment>
<dbReference type="AlphaFoldDB" id="A0AAW0J6Z2"/>
<dbReference type="GO" id="GO:0020037">
    <property type="term" value="F:heme binding"/>
    <property type="evidence" value="ECO:0007669"/>
    <property type="project" value="InterPro"/>
</dbReference>
<dbReference type="GO" id="GO:0005506">
    <property type="term" value="F:iron ion binding"/>
    <property type="evidence" value="ECO:0007669"/>
    <property type="project" value="InterPro"/>
</dbReference>
<dbReference type="Proteomes" id="UP000237347">
    <property type="component" value="Unassembled WGS sequence"/>
</dbReference>
<protein>
    <submittedName>
        <fullName evidence="4">Cytochrome p450 71a6</fullName>
    </submittedName>
</protein>
<dbReference type="InterPro" id="IPR036396">
    <property type="entry name" value="Cyt_P450_sf"/>
</dbReference>
<evidence type="ECO:0000313" key="5">
    <source>
        <dbReference type="Proteomes" id="UP000237347"/>
    </source>
</evidence>
<accession>A0AAW0J6Z2</accession>
<comment type="caution">
    <text evidence="4">The sequence shown here is derived from an EMBL/GenBank/DDBJ whole genome shotgun (WGS) entry which is preliminary data.</text>
</comment>
<evidence type="ECO:0000256" key="3">
    <source>
        <dbReference type="ARBA" id="ARBA00023004"/>
    </source>
</evidence>
<sequence>MGTSRTLKAPEGDEKETLRFHPPIPLLLPRESIQDAKVQGYDIAAKTQVIINAWAIARDHASWDELEKFQPKRFLTSSIDFKGHDFQLIPFGAGRRGFSGISFAITTIELILANLIQNFDWTMPGGARGVDLVMTESASLTIHRKFPLMAIATPYFG</sequence>
<dbReference type="PRINTS" id="PR00463">
    <property type="entry name" value="EP450I"/>
</dbReference>
<name>A0AAW0J6Z2_QUESU</name>
<evidence type="ECO:0000256" key="1">
    <source>
        <dbReference type="ARBA" id="ARBA00010617"/>
    </source>
</evidence>
<dbReference type="InterPro" id="IPR002401">
    <property type="entry name" value="Cyt_P450_E_grp-I"/>
</dbReference>
<keyword evidence="3" id="KW-0408">Iron</keyword>
<dbReference type="EMBL" id="PKMF04000662">
    <property type="protein sequence ID" value="KAK7822560.1"/>
    <property type="molecule type" value="Genomic_DNA"/>
</dbReference>
<keyword evidence="5" id="KW-1185">Reference proteome</keyword>
<gene>
    <name evidence="4" type="primary">CYP71A6_1</name>
    <name evidence="4" type="ORF">CFP56_036330</name>
</gene>
<dbReference type="PANTHER" id="PTHR47955:SF15">
    <property type="entry name" value="CYTOCHROME P450 71A2-LIKE"/>
    <property type="match status" value="1"/>
</dbReference>
<dbReference type="PANTHER" id="PTHR47955">
    <property type="entry name" value="CYTOCHROME P450 FAMILY 71 PROTEIN"/>
    <property type="match status" value="1"/>
</dbReference>
<dbReference type="SUPFAM" id="SSF48264">
    <property type="entry name" value="Cytochrome P450"/>
    <property type="match status" value="1"/>
</dbReference>
<organism evidence="4 5">
    <name type="scientific">Quercus suber</name>
    <name type="common">Cork oak</name>
    <dbReference type="NCBI Taxonomy" id="58331"/>
    <lineage>
        <taxon>Eukaryota</taxon>
        <taxon>Viridiplantae</taxon>
        <taxon>Streptophyta</taxon>
        <taxon>Embryophyta</taxon>
        <taxon>Tracheophyta</taxon>
        <taxon>Spermatophyta</taxon>
        <taxon>Magnoliopsida</taxon>
        <taxon>eudicotyledons</taxon>
        <taxon>Gunneridae</taxon>
        <taxon>Pentapetalae</taxon>
        <taxon>rosids</taxon>
        <taxon>fabids</taxon>
        <taxon>Fagales</taxon>
        <taxon>Fagaceae</taxon>
        <taxon>Quercus</taxon>
    </lineage>
</organism>